<protein>
    <recommendedName>
        <fullName evidence="8">8-amino-7-oxononanoate synthase</fullName>
        <shortName evidence="8">AONS</shortName>
        <ecNumber evidence="8">2.3.1.47</ecNumber>
    </recommendedName>
    <alternativeName>
        <fullName evidence="8">7-keto-8-amino-pelargonic acid synthase</fullName>
        <shortName evidence="8">7-KAP synthase</shortName>
        <shortName evidence="8">KAPA synthase</shortName>
    </alternativeName>
    <alternativeName>
        <fullName evidence="8">8-amino-7-ketopelargonate synthase</fullName>
    </alternativeName>
</protein>
<dbReference type="GO" id="GO:0008710">
    <property type="term" value="F:8-amino-7-oxononanoate synthase activity"/>
    <property type="evidence" value="ECO:0007669"/>
    <property type="project" value="UniProtKB-UniRule"/>
</dbReference>
<comment type="function">
    <text evidence="8">Catalyzes the decarboxylative condensation of pimeloyl-[acyl-carrier protein] and L-alanine to produce 8-amino-7-oxononanoate (AON), [acyl-carrier protein], and carbon dioxide.</text>
</comment>
<feature type="binding site" evidence="8">
    <location>
        <position position="33"/>
    </location>
    <ligand>
        <name>substrate</name>
    </ligand>
</feature>
<feature type="binding site" evidence="8">
    <location>
        <position position="219"/>
    </location>
    <ligand>
        <name>pyridoxal 5'-phosphate</name>
        <dbReference type="ChEBI" id="CHEBI:597326"/>
    </ligand>
</feature>
<keyword evidence="5 8" id="KW-0093">Biotin biosynthesis</keyword>
<feature type="binding site" evidence="8">
    <location>
        <begin position="120"/>
        <end position="121"/>
    </location>
    <ligand>
        <name>pyridoxal 5'-phosphate</name>
        <dbReference type="ChEBI" id="CHEBI:597326"/>
    </ligand>
</feature>
<dbReference type="GO" id="GO:0030170">
    <property type="term" value="F:pyridoxal phosphate binding"/>
    <property type="evidence" value="ECO:0007669"/>
    <property type="project" value="UniProtKB-UniRule"/>
</dbReference>
<dbReference type="Gene3D" id="3.40.640.10">
    <property type="entry name" value="Type I PLP-dependent aspartate aminotransferase-like (Major domain)"/>
    <property type="match status" value="1"/>
</dbReference>
<feature type="binding site" evidence="8">
    <location>
        <position position="372"/>
    </location>
    <ligand>
        <name>substrate</name>
    </ligand>
</feature>
<evidence type="ECO:0000256" key="7">
    <source>
        <dbReference type="ARBA" id="ARBA00047715"/>
    </source>
</evidence>
<keyword evidence="13" id="KW-1185">Reference proteome</keyword>
<evidence type="ECO:0000256" key="8">
    <source>
        <dbReference type="HAMAP-Rule" id="MF_01693"/>
    </source>
</evidence>
<feature type="binding site" evidence="8">
    <location>
        <position position="251"/>
    </location>
    <ligand>
        <name>pyridoxal 5'-phosphate</name>
        <dbReference type="ChEBI" id="CHEBI:597326"/>
    </ligand>
</feature>
<dbReference type="Pfam" id="PF00155">
    <property type="entry name" value="Aminotran_1_2"/>
    <property type="match status" value="1"/>
</dbReference>
<reference evidence="12 13" key="1">
    <citation type="submission" date="2018-06" db="EMBL/GenBank/DDBJ databases">
        <title>Genomic Encyclopedia of Type Strains, Phase III (KMG-III): the genomes of soil and plant-associated and newly described type strains.</title>
        <authorList>
            <person name="Whitman W."/>
        </authorList>
    </citation>
    <scope>NUCLEOTIDE SEQUENCE [LARGE SCALE GENOMIC DNA]</scope>
    <source>
        <strain evidence="12 13">CECT 7646</strain>
    </source>
</reference>
<dbReference type="Proteomes" id="UP000247540">
    <property type="component" value="Unassembled WGS sequence"/>
</dbReference>
<evidence type="ECO:0000256" key="9">
    <source>
        <dbReference type="PIRSR" id="PIRSR604723-51"/>
    </source>
</evidence>
<name>A0A318SRL5_9BURK</name>
<comment type="subunit">
    <text evidence="3 8">Homodimer.</text>
</comment>
<dbReference type="UniPathway" id="UPA00078"/>
<accession>A0A318SRL5</accession>
<comment type="cofactor">
    <cofactor evidence="1 8 9">
        <name>pyridoxal 5'-phosphate</name>
        <dbReference type="ChEBI" id="CHEBI:597326"/>
    </cofactor>
</comment>
<evidence type="ECO:0000256" key="6">
    <source>
        <dbReference type="ARBA" id="ARBA00022898"/>
    </source>
</evidence>
<dbReference type="PANTHER" id="PTHR13693:SF100">
    <property type="entry name" value="8-AMINO-7-OXONONANOATE SYNTHASE"/>
    <property type="match status" value="1"/>
</dbReference>
<dbReference type="NCBIfam" id="TIGR00858">
    <property type="entry name" value="bioF"/>
    <property type="match status" value="1"/>
</dbReference>
<feature type="binding site" evidence="8">
    <location>
        <position position="145"/>
    </location>
    <ligand>
        <name>substrate</name>
    </ligand>
</feature>
<organism evidence="12 13">
    <name type="scientific">Xylophilus ampelinus</name>
    <dbReference type="NCBI Taxonomy" id="54067"/>
    <lineage>
        <taxon>Bacteria</taxon>
        <taxon>Pseudomonadati</taxon>
        <taxon>Pseudomonadota</taxon>
        <taxon>Betaproteobacteria</taxon>
        <taxon>Burkholderiales</taxon>
        <taxon>Xylophilus</taxon>
    </lineage>
</organism>
<comment type="caution">
    <text evidence="12">The sequence shown here is derived from an EMBL/GenBank/DDBJ whole genome shotgun (WGS) entry which is preliminary data.</text>
</comment>
<keyword evidence="4 8" id="KW-0808">Transferase</keyword>
<dbReference type="InterPro" id="IPR015424">
    <property type="entry name" value="PyrdxlP-dep_Trfase"/>
</dbReference>
<dbReference type="SUPFAM" id="SSF53383">
    <property type="entry name" value="PLP-dependent transferases"/>
    <property type="match status" value="1"/>
</dbReference>
<dbReference type="InterPro" id="IPR050087">
    <property type="entry name" value="AON_synthase_class-II"/>
</dbReference>
<dbReference type="HAMAP" id="MF_01693">
    <property type="entry name" value="BioF_aminotrans_2"/>
    <property type="match status" value="1"/>
</dbReference>
<feature type="binding site" evidence="8">
    <location>
        <position position="191"/>
    </location>
    <ligand>
        <name>pyridoxal 5'-phosphate</name>
        <dbReference type="ChEBI" id="CHEBI:597326"/>
    </ligand>
</feature>
<dbReference type="InterPro" id="IPR004723">
    <property type="entry name" value="AONS_Archaea/Proteobacteria"/>
</dbReference>
<feature type="region of interest" description="Disordered" evidence="10">
    <location>
        <begin position="407"/>
        <end position="428"/>
    </location>
</feature>
<dbReference type="GO" id="GO:0009102">
    <property type="term" value="P:biotin biosynthetic process"/>
    <property type="evidence" value="ECO:0007669"/>
    <property type="project" value="UniProtKB-UniRule"/>
</dbReference>
<feature type="modified residue" description="N6-(pyridoxal phosphate)lysine" evidence="8 9">
    <location>
        <position position="254"/>
    </location>
</feature>
<evidence type="ECO:0000256" key="10">
    <source>
        <dbReference type="SAM" id="MobiDB-lite"/>
    </source>
</evidence>
<evidence type="ECO:0000313" key="13">
    <source>
        <dbReference type="Proteomes" id="UP000247540"/>
    </source>
</evidence>
<dbReference type="InterPro" id="IPR015422">
    <property type="entry name" value="PyrdxlP-dep_Trfase_small"/>
</dbReference>
<gene>
    <name evidence="8" type="primary">bioF</name>
    <name evidence="12" type="ORF">DFQ15_11875</name>
</gene>
<evidence type="ECO:0000256" key="2">
    <source>
        <dbReference type="ARBA" id="ARBA00004746"/>
    </source>
</evidence>
<evidence type="ECO:0000256" key="4">
    <source>
        <dbReference type="ARBA" id="ARBA00022679"/>
    </source>
</evidence>
<evidence type="ECO:0000256" key="5">
    <source>
        <dbReference type="ARBA" id="ARBA00022756"/>
    </source>
</evidence>
<comment type="catalytic activity">
    <reaction evidence="7 8">
        <text>6-carboxyhexanoyl-[ACP] + L-alanine + H(+) = (8S)-8-amino-7-oxononanoate + holo-[ACP] + CO2</text>
        <dbReference type="Rhea" id="RHEA:42288"/>
        <dbReference type="Rhea" id="RHEA-COMP:9685"/>
        <dbReference type="Rhea" id="RHEA-COMP:9955"/>
        <dbReference type="ChEBI" id="CHEBI:15378"/>
        <dbReference type="ChEBI" id="CHEBI:16526"/>
        <dbReference type="ChEBI" id="CHEBI:57972"/>
        <dbReference type="ChEBI" id="CHEBI:64479"/>
        <dbReference type="ChEBI" id="CHEBI:78846"/>
        <dbReference type="ChEBI" id="CHEBI:149468"/>
        <dbReference type="EC" id="2.3.1.47"/>
    </reaction>
</comment>
<dbReference type="Gene3D" id="3.90.1150.10">
    <property type="entry name" value="Aspartate Aminotransferase, domain 1"/>
    <property type="match status" value="1"/>
</dbReference>
<feature type="domain" description="Aminotransferase class I/classII large" evidence="11">
    <location>
        <begin position="52"/>
        <end position="400"/>
    </location>
</feature>
<dbReference type="PANTHER" id="PTHR13693">
    <property type="entry name" value="CLASS II AMINOTRANSFERASE/8-AMINO-7-OXONONANOATE SYNTHASE"/>
    <property type="match status" value="1"/>
</dbReference>
<comment type="pathway">
    <text evidence="2 8">Cofactor biosynthesis; biotin biosynthesis.</text>
</comment>
<dbReference type="InterPro" id="IPR015421">
    <property type="entry name" value="PyrdxlP-dep_Trfase_major"/>
</dbReference>
<comment type="similarity">
    <text evidence="8">Belongs to the class-II pyridoxal-phosphate-dependent aminotransferase family. BioF subfamily.</text>
</comment>
<dbReference type="InterPro" id="IPR004839">
    <property type="entry name" value="Aminotransferase_I/II_large"/>
</dbReference>
<evidence type="ECO:0000259" key="11">
    <source>
        <dbReference type="Pfam" id="PF00155"/>
    </source>
</evidence>
<dbReference type="AlphaFoldDB" id="A0A318SRL5"/>
<evidence type="ECO:0000313" key="12">
    <source>
        <dbReference type="EMBL" id="PYE75949.1"/>
    </source>
</evidence>
<dbReference type="EMBL" id="QJTC01000018">
    <property type="protein sequence ID" value="PYE75949.1"/>
    <property type="molecule type" value="Genomic_DNA"/>
</dbReference>
<sequence length="428" mass="44654">MDRMTASPSSCPSSWLDEFPARIAALDAAHLRRTRRTVVPQNGAHLVVDGVPMLGFCSNDYLGLACHPALAEAACDGARTFGVGAGASPLVSGHSAANAALEADLARFVGLPRALYFYAGYATNIGIVPALVGEGDALFSDALNHACLIDGARLSRARIHRYPHADLAALDAALAASPACRKLVITDAVFSMDGDVADIRALLALCERHDALLLLDDAHGFGVLGPQGRGALAEAGLTGAQASRRVLYMATLGKAAGVSGAFVAGDGSLVEWLLQKTRSYIFATAAPPLLARALQASLALIEAEDGRRTHLARMVQRLRDGLAPLLHGTGWYLGASRTPVQAVVIGANDEALAAMEGLRQRGLWVPAIRPPTVPEGTARLRIALSAAHTEADVDRLLQALAALAPAPSATPHPAPPAHRVQPSIENTR</sequence>
<proteinExistence type="inferred from homology"/>
<evidence type="ECO:0000256" key="3">
    <source>
        <dbReference type="ARBA" id="ARBA00011738"/>
    </source>
</evidence>
<dbReference type="InterPro" id="IPR022834">
    <property type="entry name" value="AONS_Proteobacteria"/>
</dbReference>
<dbReference type="EC" id="2.3.1.47" evidence="8"/>
<keyword evidence="6 8" id="KW-0663">Pyridoxal phosphate</keyword>
<evidence type="ECO:0000256" key="1">
    <source>
        <dbReference type="ARBA" id="ARBA00001933"/>
    </source>
</evidence>